<dbReference type="EC" id="2.4.-.-" evidence="5"/>
<feature type="domain" description="Glycosyltransferase 2-like" evidence="4">
    <location>
        <begin position="4"/>
        <end position="133"/>
    </location>
</feature>
<dbReference type="CDD" id="cd00761">
    <property type="entry name" value="Glyco_tranf_GTA_type"/>
    <property type="match status" value="1"/>
</dbReference>
<accession>A0ABW7N0W1</accession>
<dbReference type="EMBL" id="JBAWKB010000004">
    <property type="protein sequence ID" value="MFH6772699.1"/>
    <property type="molecule type" value="Genomic_DNA"/>
</dbReference>
<dbReference type="GO" id="GO:0016757">
    <property type="term" value="F:glycosyltransferase activity"/>
    <property type="evidence" value="ECO:0007669"/>
    <property type="project" value="UniProtKB-KW"/>
</dbReference>
<dbReference type="InterPro" id="IPR001173">
    <property type="entry name" value="Glyco_trans_2-like"/>
</dbReference>
<sequence>MKLSIILPVYNAEKYLSNCLDSLLNQTFKDFEIILINDGSEDNSRNICKLYADKDQRIVHINQENQGVAMTRNLGLKMSKGDYIGFVDADDFLDKDMFENILKPTFNYPIDIVISHFKVWNNGKYEIPGTDIPTKRLLDETAIKHHLLQCFYTGSDPLIPSLWNKIYKSDYLKQNNHQFQNQKGIRASDYWFNFEIFKTAKSAYVTEEANYNYNNVISNSIINSFRENQFESFLEGHKKLMDANEYLNFKIDLSKYFKPLNNNTNQFILSAIEAKGFFKAYGFVKNIMRNEIFRTSFNQVNINRPHVKVISFFIKNKMIFLAYLGYSLWYIKAFVSSKIIKSKML</sequence>
<dbReference type="PANTHER" id="PTHR22916:SF51">
    <property type="entry name" value="GLYCOSYLTRANSFERASE EPSH-RELATED"/>
    <property type="match status" value="1"/>
</dbReference>
<proteinExistence type="predicted"/>
<comment type="caution">
    <text evidence="5">The sequence shown here is derived from an EMBL/GenBank/DDBJ whole genome shotgun (WGS) entry which is preliminary data.</text>
</comment>
<evidence type="ECO:0000256" key="2">
    <source>
        <dbReference type="ARBA" id="ARBA00022679"/>
    </source>
</evidence>
<dbReference type="SUPFAM" id="SSF53448">
    <property type="entry name" value="Nucleotide-diphospho-sugar transferases"/>
    <property type="match status" value="1"/>
</dbReference>
<name>A0ABW7N0W1_9FLAO</name>
<keyword evidence="3" id="KW-0812">Transmembrane</keyword>
<dbReference type="PANTHER" id="PTHR22916">
    <property type="entry name" value="GLYCOSYLTRANSFERASE"/>
    <property type="match status" value="1"/>
</dbReference>
<evidence type="ECO:0000256" key="3">
    <source>
        <dbReference type="SAM" id="Phobius"/>
    </source>
</evidence>
<evidence type="ECO:0000259" key="4">
    <source>
        <dbReference type="Pfam" id="PF00535"/>
    </source>
</evidence>
<dbReference type="Gene3D" id="3.90.550.10">
    <property type="entry name" value="Spore Coat Polysaccharide Biosynthesis Protein SpsA, Chain A"/>
    <property type="match status" value="1"/>
</dbReference>
<keyword evidence="3" id="KW-1133">Transmembrane helix</keyword>
<keyword evidence="2 5" id="KW-0808">Transferase</keyword>
<gene>
    <name evidence="5" type="ORF">V8G58_12220</name>
</gene>
<feature type="transmembrane region" description="Helical" evidence="3">
    <location>
        <begin position="318"/>
        <end position="335"/>
    </location>
</feature>
<keyword evidence="6" id="KW-1185">Reference proteome</keyword>
<dbReference type="RefSeq" id="WP_344741865.1">
    <property type="nucleotide sequence ID" value="NZ_BAABAY010000006.1"/>
</dbReference>
<evidence type="ECO:0000313" key="6">
    <source>
        <dbReference type="Proteomes" id="UP001610100"/>
    </source>
</evidence>
<organism evidence="5 6">
    <name type="scientific">Gaetbulibacter aestuarii</name>
    <dbReference type="NCBI Taxonomy" id="1502358"/>
    <lineage>
        <taxon>Bacteria</taxon>
        <taxon>Pseudomonadati</taxon>
        <taxon>Bacteroidota</taxon>
        <taxon>Flavobacteriia</taxon>
        <taxon>Flavobacteriales</taxon>
        <taxon>Flavobacteriaceae</taxon>
        <taxon>Gaetbulibacter</taxon>
    </lineage>
</organism>
<dbReference type="InterPro" id="IPR029044">
    <property type="entry name" value="Nucleotide-diphossugar_trans"/>
</dbReference>
<dbReference type="Pfam" id="PF00535">
    <property type="entry name" value="Glycos_transf_2"/>
    <property type="match status" value="1"/>
</dbReference>
<protein>
    <submittedName>
        <fullName evidence="5">Glycosyltransferase</fullName>
        <ecNumber evidence="5">2.4.-.-</ecNumber>
    </submittedName>
</protein>
<evidence type="ECO:0000313" key="5">
    <source>
        <dbReference type="EMBL" id="MFH6772699.1"/>
    </source>
</evidence>
<dbReference type="Proteomes" id="UP001610100">
    <property type="component" value="Unassembled WGS sequence"/>
</dbReference>
<keyword evidence="1 5" id="KW-0328">Glycosyltransferase</keyword>
<evidence type="ECO:0000256" key="1">
    <source>
        <dbReference type="ARBA" id="ARBA00022676"/>
    </source>
</evidence>
<keyword evidence="3" id="KW-0472">Membrane</keyword>
<reference evidence="5 6" key="1">
    <citation type="submission" date="2024-02" db="EMBL/GenBank/DDBJ databases">
        <title>A Gaetbulibacter species isolated from tidal flats and genomic insights of their niches.</title>
        <authorList>
            <person name="Ye Y."/>
        </authorList>
    </citation>
    <scope>NUCLEOTIDE SEQUENCE [LARGE SCALE GENOMIC DNA]</scope>
    <source>
        <strain evidence="5 6">KYW382</strain>
    </source>
</reference>